<dbReference type="Proteomes" id="UP000594260">
    <property type="component" value="Unplaced"/>
</dbReference>
<dbReference type="OMA" id="CKNGTEA"/>
<dbReference type="KEGG" id="vde:111250717"/>
<dbReference type="EnsemblMetazoa" id="XM_022806336">
    <property type="protein sequence ID" value="XP_022662071"/>
    <property type="gene ID" value="LOC111250717"/>
</dbReference>
<sequence length="696" mass="74969">MSCRGYGSHRSHAPLRLGDGSSLEHGGRCCCVKEDVSCEAAASERRSMPTAQYCRCGALRASSLDHLFIPEDLSIVPIHLKYSKDKFRGVRVDGRMYFLPNSQHFGRLWVGDSRRDQSRKETLAVGRDLLKRNNDYAPPSNFTKDIYKERNRTNRSYPDDWRSERRSVRQSVGRLTDDRRPKSRQTTNDRNSFVFTVNTGSKYQPPASRERRFTIPRGGGITYSPSNSKGSPRAGASSSAGSVASVGARESYVEVSSRGEKRRERRPRIVKFADDEQFLASINEEPDTKCDRRNSNEAKSKTRAHLRDSVNPTSGVKESTGRKSTSRKVKGTHRKSNEMQDTSSGDDVGQNLKSVENQDVGETNGKVSIGSNEVLSLPPSTELLCVADRSDQKSTPLVAEIIVADGCKNGTEATSDGNSLEILCTEPVATIRQSSVQAPVTVVTTVKVPTALSTQAPTVIPIQERTLVTSIQRSIVEPTQIPASALVMQAQSSLEATSSIQTATASLHAPAASSPQTTAAVHSVGQPDYQALDITSEKLSEICPSKSAVTSPQKPTVTSYLKPPVTLSQKLNLPASLPLKPLVSPPPKPAVSALNNQPAISPSHVPMSTSIQTSSAVLAQVSMLTPTQPPALSLVPSSSAVSPKPPAVAQSTELVASLSTPLACPVTALAKAFTERLLPKPKVSHSEVTANANTNE</sequence>
<feature type="compositionally biased region" description="Basic and acidic residues" evidence="1">
    <location>
        <begin position="145"/>
        <end position="167"/>
    </location>
</feature>
<feature type="compositionally biased region" description="Polar residues" evidence="1">
    <location>
        <begin position="184"/>
        <end position="202"/>
    </location>
</feature>
<dbReference type="GeneID" id="111250717"/>
<feature type="compositionally biased region" description="Polar residues" evidence="1">
    <location>
        <begin position="339"/>
        <end position="351"/>
    </location>
</feature>
<evidence type="ECO:0000256" key="1">
    <source>
        <dbReference type="SAM" id="MobiDB-lite"/>
    </source>
</evidence>
<dbReference type="AlphaFoldDB" id="A0A7M7K5S5"/>
<reference evidence="2" key="1">
    <citation type="submission" date="2021-01" db="UniProtKB">
        <authorList>
            <consortium name="EnsemblMetazoa"/>
        </authorList>
    </citation>
    <scope>IDENTIFICATION</scope>
</reference>
<feature type="region of interest" description="Disordered" evidence="1">
    <location>
        <begin position="132"/>
        <end position="268"/>
    </location>
</feature>
<dbReference type="InParanoid" id="A0A7M7K5S5"/>
<feature type="region of interest" description="Disordered" evidence="1">
    <location>
        <begin position="280"/>
        <end position="351"/>
    </location>
</feature>
<dbReference type="OrthoDB" id="10514657at2759"/>
<feature type="compositionally biased region" description="Low complexity" evidence="1">
    <location>
        <begin position="234"/>
        <end position="248"/>
    </location>
</feature>
<feature type="compositionally biased region" description="Basic and acidic residues" evidence="1">
    <location>
        <begin position="286"/>
        <end position="308"/>
    </location>
</feature>
<protein>
    <submittedName>
        <fullName evidence="2">Uncharacterized protein</fullName>
    </submittedName>
</protein>
<proteinExistence type="predicted"/>
<name>A0A7M7K5S5_VARDE</name>
<accession>A0A7M7K5S5</accession>
<organism evidence="2 3">
    <name type="scientific">Varroa destructor</name>
    <name type="common">Honeybee mite</name>
    <dbReference type="NCBI Taxonomy" id="109461"/>
    <lineage>
        <taxon>Eukaryota</taxon>
        <taxon>Metazoa</taxon>
        <taxon>Ecdysozoa</taxon>
        <taxon>Arthropoda</taxon>
        <taxon>Chelicerata</taxon>
        <taxon>Arachnida</taxon>
        <taxon>Acari</taxon>
        <taxon>Parasitiformes</taxon>
        <taxon>Mesostigmata</taxon>
        <taxon>Gamasina</taxon>
        <taxon>Dermanyssoidea</taxon>
        <taxon>Varroidae</taxon>
        <taxon>Varroa</taxon>
    </lineage>
</organism>
<evidence type="ECO:0000313" key="2">
    <source>
        <dbReference type="EnsemblMetazoa" id="XP_022662071"/>
    </source>
</evidence>
<evidence type="ECO:0000313" key="3">
    <source>
        <dbReference type="Proteomes" id="UP000594260"/>
    </source>
</evidence>
<keyword evidence="3" id="KW-1185">Reference proteome</keyword>
<feature type="compositionally biased region" description="Basic residues" evidence="1">
    <location>
        <begin position="324"/>
        <end position="334"/>
    </location>
</feature>
<dbReference type="RefSeq" id="XP_022662071.1">
    <property type="nucleotide sequence ID" value="XM_022806336.1"/>
</dbReference>